<evidence type="ECO:0008006" key="6">
    <source>
        <dbReference type="Google" id="ProtNLM"/>
    </source>
</evidence>
<dbReference type="STRING" id="1642647.PSM36_3340"/>
<evidence type="ECO:0000256" key="2">
    <source>
        <dbReference type="SAM" id="Phobius"/>
    </source>
</evidence>
<evidence type="ECO:0000313" key="5">
    <source>
        <dbReference type="Proteomes" id="UP000187464"/>
    </source>
</evidence>
<gene>
    <name evidence="4" type="ORF">PSM36_3340</name>
</gene>
<dbReference type="KEGG" id="psac:PSM36_3340"/>
<proteinExistence type="predicted"/>
<dbReference type="RefSeq" id="WP_091908265.1">
    <property type="nucleotide sequence ID" value="NZ_LT605205.1"/>
</dbReference>
<protein>
    <recommendedName>
        <fullName evidence="6">Secreted protein</fullName>
    </recommendedName>
</protein>
<evidence type="ECO:0000256" key="1">
    <source>
        <dbReference type="SAM" id="MobiDB-lite"/>
    </source>
</evidence>
<keyword evidence="2" id="KW-1133">Transmembrane helix</keyword>
<dbReference type="AlphaFoldDB" id="A0A1R3TDQ0"/>
<feature type="chain" id="PRO_5010160097" description="Secreted protein" evidence="3">
    <location>
        <begin position="32"/>
        <end position="357"/>
    </location>
</feature>
<feature type="transmembrane region" description="Helical" evidence="2">
    <location>
        <begin position="179"/>
        <end position="204"/>
    </location>
</feature>
<name>A0A1R3TDQ0_9BACT</name>
<keyword evidence="2" id="KW-0812">Transmembrane</keyword>
<accession>A0A1R3TDQ0</accession>
<keyword evidence="5" id="KW-1185">Reference proteome</keyword>
<evidence type="ECO:0000256" key="3">
    <source>
        <dbReference type="SAM" id="SignalP"/>
    </source>
</evidence>
<feature type="signal peptide" evidence="3">
    <location>
        <begin position="1"/>
        <end position="31"/>
    </location>
</feature>
<feature type="region of interest" description="Disordered" evidence="1">
    <location>
        <begin position="328"/>
        <end position="357"/>
    </location>
</feature>
<organism evidence="4 5">
    <name type="scientific">Proteiniphilum saccharofermentans</name>
    <dbReference type="NCBI Taxonomy" id="1642647"/>
    <lineage>
        <taxon>Bacteria</taxon>
        <taxon>Pseudomonadati</taxon>
        <taxon>Bacteroidota</taxon>
        <taxon>Bacteroidia</taxon>
        <taxon>Bacteroidales</taxon>
        <taxon>Dysgonomonadaceae</taxon>
        <taxon>Proteiniphilum</taxon>
    </lineage>
</organism>
<evidence type="ECO:0000313" key="4">
    <source>
        <dbReference type="EMBL" id="SCD22125.1"/>
    </source>
</evidence>
<sequence length="357" mass="40821">MIRKKLHIIPIHRAAAVALCLISITSLVAQKASVQATVQPTEIMIGEQALINLKVITPKDKVIHFPVYEKEIVPGIEVITMLPPDTIIENNVMTLNFKYVVTSFDSTLYHIPHIPFFDGTDTIYSNSFGLKVTSPELSDSTLAYLEKINTGETDSIDFKQLQLNDIKPVRKAPFVWTDYLWILWIAMGAILVLGLIGFIIYLVLKKKKKGYFFKPPQVLPAHVRALSELDKLKTEKIWQQGREKDFYSKLTDVLRTYIYEREGINAMEMTSGEILNEIRKTTDIESTYDNLKQILSTADLVKFAKYKPYPDENDLSLVNAYFFVNQTREPDPVEKEEEPENDKERGNSPDNSIKKSK</sequence>
<dbReference type="EMBL" id="LT605205">
    <property type="protein sequence ID" value="SCD22125.1"/>
    <property type="molecule type" value="Genomic_DNA"/>
</dbReference>
<keyword evidence="2" id="KW-0472">Membrane</keyword>
<reference evidence="5" key="1">
    <citation type="submission" date="2016-08" db="EMBL/GenBank/DDBJ databases">
        <authorList>
            <person name="Wibberg D."/>
        </authorList>
    </citation>
    <scope>NUCLEOTIDE SEQUENCE [LARGE SCALE GENOMIC DNA]</scope>
</reference>
<dbReference type="Proteomes" id="UP000187464">
    <property type="component" value="Chromosome I"/>
</dbReference>
<keyword evidence="3" id="KW-0732">Signal</keyword>